<dbReference type="Proteomes" id="UP001156690">
    <property type="component" value="Unassembled WGS sequence"/>
</dbReference>
<protein>
    <submittedName>
        <fullName evidence="2">N-acetyltransferase</fullName>
    </submittedName>
</protein>
<feature type="domain" description="N-acetyltransferase" evidence="1">
    <location>
        <begin position="1"/>
        <end position="156"/>
    </location>
</feature>
<dbReference type="Pfam" id="PF00583">
    <property type="entry name" value="Acetyltransf_1"/>
    <property type="match status" value="1"/>
</dbReference>
<dbReference type="AlphaFoldDB" id="A0AAV5NQA7"/>
<dbReference type="InterPro" id="IPR052742">
    <property type="entry name" value="Mito_N-acetyltransferase"/>
</dbReference>
<reference evidence="3" key="1">
    <citation type="journal article" date="2019" name="Int. J. Syst. Evol. Microbiol.">
        <title>The Global Catalogue of Microorganisms (GCM) 10K type strain sequencing project: providing services to taxonomists for standard genome sequencing and annotation.</title>
        <authorList>
            <consortium name="The Broad Institute Genomics Platform"/>
            <consortium name="The Broad Institute Genome Sequencing Center for Infectious Disease"/>
            <person name="Wu L."/>
            <person name="Ma J."/>
        </authorList>
    </citation>
    <scope>NUCLEOTIDE SEQUENCE [LARGE SCALE GENOMIC DNA]</scope>
    <source>
        <strain evidence="3">NBRC 15640</strain>
    </source>
</reference>
<dbReference type="Gene3D" id="3.40.630.30">
    <property type="match status" value="1"/>
</dbReference>
<dbReference type="RefSeq" id="WP_126606691.1">
    <property type="nucleotide sequence ID" value="NZ_AP025144.1"/>
</dbReference>
<organism evidence="2 3">
    <name type="scientific">Vibrio penaeicida</name>
    <dbReference type="NCBI Taxonomy" id="104609"/>
    <lineage>
        <taxon>Bacteria</taxon>
        <taxon>Pseudomonadati</taxon>
        <taxon>Pseudomonadota</taxon>
        <taxon>Gammaproteobacteria</taxon>
        <taxon>Vibrionales</taxon>
        <taxon>Vibrionaceae</taxon>
        <taxon>Vibrio</taxon>
    </lineage>
</organism>
<gene>
    <name evidence="2" type="ORF">GCM10007932_22260</name>
</gene>
<accession>A0AAV5NQA7</accession>
<dbReference type="PROSITE" id="PS51186">
    <property type="entry name" value="GNAT"/>
    <property type="match status" value="1"/>
</dbReference>
<comment type="caution">
    <text evidence="2">The sequence shown here is derived from an EMBL/GenBank/DDBJ whole genome shotgun (WGS) entry which is preliminary data.</text>
</comment>
<dbReference type="InterPro" id="IPR000182">
    <property type="entry name" value="GNAT_dom"/>
</dbReference>
<name>A0AAV5NQA7_9VIBR</name>
<proteinExistence type="predicted"/>
<dbReference type="GO" id="GO:0016747">
    <property type="term" value="F:acyltransferase activity, transferring groups other than amino-acyl groups"/>
    <property type="evidence" value="ECO:0007669"/>
    <property type="project" value="InterPro"/>
</dbReference>
<dbReference type="PANTHER" id="PTHR43138">
    <property type="entry name" value="ACETYLTRANSFERASE, GNAT FAMILY"/>
    <property type="match status" value="1"/>
</dbReference>
<sequence length="156" mass="17800">MSRQDFVEFWETFQTIIQAQETYAFDPNMSFDEAYTLWVKLPEACFVFKENNQILGSYYIKKNTGGPSQHISNCGYMVTPFARGKGVATAMCIHSQEQAISMGFRAMQFNSVVASNDIAVKLWQKLGFEILGIIPDAYQHKKLGFVDSYIMHKTLI</sequence>
<keyword evidence="3" id="KW-1185">Reference proteome</keyword>
<dbReference type="SUPFAM" id="SSF55729">
    <property type="entry name" value="Acyl-CoA N-acyltransferases (Nat)"/>
    <property type="match status" value="1"/>
</dbReference>
<evidence type="ECO:0000313" key="2">
    <source>
        <dbReference type="EMBL" id="GLQ72866.1"/>
    </source>
</evidence>
<dbReference type="CDD" id="cd04301">
    <property type="entry name" value="NAT_SF"/>
    <property type="match status" value="1"/>
</dbReference>
<dbReference type="PANTHER" id="PTHR43138:SF1">
    <property type="entry name" value="N-ACETYLTRANSFERASE ACA1"/>
    <property type="match status" value="1"/>
</dbReference>
<dbReference type="EMBL" id="BSNX01000021">
    <property type="protein sequence ID" value="GLQ72866.1"/>
    <property type="molecule type" value="Genomic_DNA"/>
</dbReference>
<evidence type="ECO:0000259" key="1">
    <source>
        <dbReference type="PROSITE" id="PS51186"/>
    </source>
</evidence>
<dbReference type="InterPro" id="IPR016181">
    <property type="entry name" value="Acyl_CoA_acyltransferase"/>
</dbReference>
<evidence type="ECO:0000313" key="3">
    <source>
        <dbReference type="Proteomes" id="UP001156690"/>
    </source>
</evidence>